<sequence length="530" mass="61617">MKTQYFSTKSNNPELAIKYASASLQKAIQEKNEKEENIARLLLGDAENNFGNYEVALQEINQTIAYSKKAKNKNTLIYGYKVKGSIYRNLGKYQKALEYYLKVDSFAKAEQNLLQQIKSNHDIGLIKDEMGLHADAADIFLDNLEKIKTLPSENKTTYLNIYIALVATHINLDVNKATEYNEILRKTSEAENNKTGISYYYLFKGKIACAEKNYLGALESFEKAEKLLSELKNDRNLFIVYRFQGKCFYELQYYQKAIQVLEKAKTLEVQYQFNHLERFEIVLLLAQSYEAIKADHTARENYKMAQTIMQENNVVLNAVTTRLETKFDLDYLKRKIIELEELSKKRQFYNQILIYLGILLTIILVLFLFRYRRLKTKNKEKFNKLLNYIEELEANSQQKKSTTKQQTERKISDEKAASILKALKKFETKHGYLDSKTSLTSVAKKLNTNTSYLSKIINTYKEQSFKSYITTLRINYALQKLKNDKIFCSYSIKAIALELGFKSEGSFSRAFKEHTGIYPSYFIKNITLGL</sequence>
<dbReference type="Gene3D" id="1.10.10.60">
    <property type="entry name" value="Homeodomain-like"/>
    <property type="match status" value="2"/>
</dbReference>
<evidence type="ECO:0000256" key="2">
    <source>
        <dbReference type="ARBA" id="ARBA00023125"/>
    </source>
</evidence>
<dbReference type="EMBL" id="JACGWS010000007">
    <property type="protein sequence ID" value="MBC8755573.1"/>
    <property type="molecule type" value="Genomic_DNA"/>
</dbReference>
<evidence type="ECO:0000256" key="4">
    <source>
        <dbReference type="SAM" id="Coils"/>
    </source>
</evidence>
<dbReference type="InterPro" id="IPR018060">
    <property type="entry name" value="HTH_AraC"/>
</dbReference>
<gene>
    <name evidence="7" type="ORF">H2O64_12925</name>
</gene>
<keyword evidence="2" id="KW-0238">DNA-binding</keyword>
<dbReference type="SMART" id="SM00028">
    <property type="entry name" value="TPR"/>
    <property type="match status" value="4"/>
</dbReference>
<dbReference type="SUPFAM" id="SSF46689">
    <property type="entry name" value="Homeodomain-like"/>
    <property type="match status" value="1"/>
</dbReference>
<keyword evidence="5" id="KW-0472">Membrane</keyword>
<feature type="domain" description="HTH araC/xylS-type" evidence="6">
    <location>
        <begin position="433"/>
        <end position="525"/>
    </location>
</feature>
<evidence type="ECO:0000313" key="8">
    <source>
        <dbReference type="Proteomes" id="UP000619238"/>
    </source>
</evidence>
<feature type="transmembrane region" description="Helical" evidence="5">
    <location>
        <begin position="352"/>
        <end position="371"/>
    </location>
</feature>
<keyword evidence="5" id="KW-0812">Transmembrane</keyword>
<evidence type="ECO:0000256" key="1">
    <source>
        <dbReference type="ARBA" id="ARBA00023015"/>
    </source>
</evidence>
<comment type="caution">
    <text evidence="7">The sequence shown here is derived from an EMBL/GenBank/DDBJ whole genome shotgun (WGS) entry which is preliminary data.</text>
</comment>
<dbReference type="InterPro" id="IPR019734">
    <property type="entry name" value="TPR_rpt"/>
</dbReference>
<dbReference type="Pfam" id="PF12833">
    <property type="entry name" value="HTH_18"/>
    <property type="match status" value="1"/>
</dbReference>
<dbReference type="PANTHER" id="PTHR43280:SF2">
    <property type="entry name" value="HTH-TYPE TRANSCRIPTIONAL REGULATOR EXSA"/>
    <property type="match status" value="1"/>
</dbReference>
<dbReference type="Proteomes" id="UP000619238">
    <property type="component" value="Unassembled WGS sequence"/>
</dbReference>
<evidence type="ECO:0000259" key="6">
    <source>
        <dbReference type="PROSITE" id="PS01124"/>
    </source>
</evidence>
<dbReference type="InterPro" id="IPR009057">
    <property type="entry name" value="Homeodomain-like_sf"/>
</dbReference>
<proteinExistence type="predicted"/>
<evidence type="ECO:0000256" key="3">
    <source>
        <dbReference type="ARBA" id="ARBA00023163"/>
    </source>
</evidence>
<dbReference type="RefSeq" id="WP_187562623.1">
    <property type="nucleotide sequence ID" value="NZ_JACGWS010000007.1"/>
</dbReference>
<name>A0ABR7QB07_9FLAO</name>
<dbReference type="PROSITE" id="PS01124">
    <property type="entry name" value="HTH_ARAC_FAMILY_2"/>
    <property type="match status" value="1"/>
</dbReference>
<organism evidence="7 8">
    <name type="scientific">Kordia aestuariivivens</name>
    <dbReference type="NCBI Taxonomy" id="2759037"/>
    <lineage>
        <taxon>Bacteria</taxon>
        <taxon>Pseudomonadati</taxon>
        <taxon>Bacteroidota</taxon>
        <taxon>Flavobacteriia</taxon>
        <taxon>Flavobacteriales</taxon>
        <taxon>Flavobacteriaceae</taxon>
        <taxon>Kordia</taxon>
    </lineage>
</organism>
<dbReference type="SUPFAM" id="SSF48452">
    <property type="entry name" value="TPR-like"/>
    <property type="match status" value="2"/>
</dbReference>
<dbReference type="Gene3D" id="1.25.40.10">
    <property type="entry name" value="Tetratricopeptide repeat domain"/>
    <property type="match status" value="2"/>
</dbReference>
<accession>A0ABR7QB07</accession>
<keyword evidence="8" id="KW-1185">Reference proteome</keyword>
<dbReference type="SMART" id="SM00342">
    <property type="entry name" value="HTH_ARAC"/>
    <property type="match status" value="1"/>
</dbReference>
<keyword evidence="4" id="KW-0175">Coiled coil</keyword>
<evidence type="ECO:0000256" key="5">
    <source>
        <dbReference type="SAM" id="Phobius"/>
    </source>
</evidence>
<protein>
    <submittedName>
        <fullName evidence="7">Helix-turn-helix transcriptional regulator</fullName>
    </submittedName>
</protein>
<dbReference type="InterPro" id="IPR011990">
    <property type="entry name" value="TPR-like_helical_dom_sf"/>
</dbReference>
<keyword evidence="3" id="KW-0804">Transcription</keyword>
<evidence type="ECO:0000313" key="7">
    <source>
        <dbReference type="EMBL" id="MBC8755573.1"/>
    </source>
</evidence>
<dbReference type="PANTHER" id="PTHR43280">
    <property type="entry name" value="ARAC-FAMILY TRANSCRIPTIONAL REGULATOR"/>
    <property type="match status" value="1"/>
</dbReference>
<keyword evidence="1" id="KW-0805">Transcription regulation</keyword>
<reference evidence="7 8" key="1">
    <citation type="submission" date="2020-07" db="EMBL/GenBank/DDBJ databases">
        <title>Description of Kordia aestuariivivens sp. nov., isolated from a tidal flat.</title>
        <authorList>
            <person name="Park S."/>
            <person name="Yoon J.-H."/>
        </authorList>
    </citation>
    <scope>NUCLEOTIDE SEQUENCE [LARGE SCALE GENOMIC DNA]</scope>
    <source>
        <strain evidence="7 8">YSTF-M3</strain>
    </source>
</reference>
<feature type="coiled-coil region" evidence="4">
    <location>
        <begin position="17"/>
        <end position="44"/>
    </location>
</feature>
<keyword evidence="5" id="KW-1133">Transmembrane helix</keyword>